<comment type="caution">
    <text evidence="6">The sequence shown here is derived from an EMBL/GenBank/DDBJ whole genome shotgun (WGS) entry which is preliminary data.</text>
</comment>
<dbReference type="EMBL" id="JACHON010000001">
    <property type="protein sequence ID" value="MBB6511738.1"/>
    <property type="molecule type" value="Genomic_DNA"/>
</dbReference>
<dbReference type="InterPro" id="IPR002197">
    <property type="entry name" value="HTH_Fis"/>
</dbReference>
<evidence type="ECO:0000256" key="3">
    <source>
        <dbReference type="ARBA" id="ARBA00023015"/>
    </source>
</evidence>
<dbReference type="Pfam" id="PF25601">
    <property type="entry name" value="AAA_lid_14"/>
    <property type="match status" value="1"/>
</dbReference>
<keyword evidence="7" id="KW-1185">Reference proteome</keyword>
<dbReference type="Pfam" id="PF02954">
    <property type="entry name" value="HTH_8"/>
    <property type="match status" value="1"/>
</dbReference>
<dbReference type="PRINTS" id="PR01590">
    <property type="entry name" value="HTHFIS"/>
</dbReference>
<dbReference type="Proteomes" id="UP000572212">
    <property type="component" value="Unassembled WGS sequence"/>
</dbReference>
<dbReference type="GO" id="GO:0043565">
    <property type="term" value="F:sequence-specific DNA binding"/>
    <property type="evidence" value="ECO:0007669"/>
    <property type="project" value="InterPro"/>
</dbReference>
<dbReference type="InterPro" id="IPR002078">
    <property type="entry name" value="Sigma_54_int"/>
</dbReference>
<proteinExistence type="predicted"/>
<organism evidence="6 7">
    <name type="scientific">Gracilibacillus halotolerans</name>
    <dbReference type="NCBI Taxonomy" id="74386"/>
    <lineage>
        <taxon>Bacteria</taxon>
        <taxon>Bacillati</taxon>
        <taxon>Bacillota</taxon>
        <taxon>Bacilli</taxon>
        <taxon>Bacillales</taxon>
        <taxon>Bacillaceae</taxon>
        <taxon>Gracilibacillus</taxon>
    </lineage>
</organism>
<dbReference type="RefSeq" id="WP_184244237.1">
    <property type="nucleotide sequence ID" value="NZ_BAAACU010000022.1"/>
</dbReference>
<dbReference type="AlphaFoldDB" id="A0A841RLZ1"/>
<sequence>MSAKNIILNEELLHNLPIGVVLISNDSHILLANKKAEQLLLKDKKLTTRTKLYSVLVESKNIEVQQLRRIIKQVDYAIETDQKIVTQYSPLLGKNHELQGVILLLQSFNEFNDMVYDFTKLEYWRSAMQKIAHFPGKSFRIVNKSGQTDVASSDWSKIIEYTEKLTEYTEQQFTQAMNKRRTIQTVINTETIINQSLILITEPIFHNGKIAGCLQEIKVKKQNQDTERKLEVMTKLVRKLENNYKLVDIIGQTTEMQLVREQAKLYLKTARPILISGEKGTGKRTLAKAIHNESKLQYEAFLTFDCNHPSFSLNKIKIHLAQFKKGTAFIYNVGNLFSADNLLRTLEEYTDFQLILSSTNIETFNSLKNHISLPPLRERVDDIPFLVTYFIELFNNKYNLNIEKVDEDLMKVWMKNEWPGNVAELEITVGNMMNAVSSNQTKLNIEDLKVFTTNDSVEVETDTLQNAVDQFEKKFIVQTLKECNHNKTKTAKLLGISIRSLYYKMEKYQIDGGD</sequence>
<keyword evidence="3" id="KW-0805">Transcription regulation</keyword>
<reference evidence="6 7" key="1">
    <citation type="submission" date="2020-08" db="EMBL/GenBank/DDBJ databases">
        <title>Genomic Encyclopedia of Type Strains, Phase IV (KMG-IV): sequencing the most valuable type-strain genomes for metagenomic binning, comparative biology and taxonomic classification.</title>
        <authorList>
            <person name="Goeker M."/>
        </authorList>
    </citation>
    <scope>NUCLEOTIDE SEQUENCE [LARGE SCALE GENOMIC DNA]</scope>
    <source>
        <strain evidence="6 7">DSM 11805</strain>
    </source>
</reference>
<evidence type="ECO:0000256" key="1">
    <source>
        <dbReference type="ARBA" id="ARBA00022741"/>
    </source>
</evidence>
<gene>
    <name evidence="6" type="ORF">GGQ92_000505</name>
</gene>
<keyword evidence="1" id="KW-0547">Nucleotide-binding</keyword>
<dbReference type="PROSITE" id="PS50045">
    <property type="entry name" value="SIGMA54_INTERACT_4"/>
    <property type="match status" value="1"/>
</dbReference>
<dbReference type="Gene3D" id="3.30.450.20">
    <property type="entry name" value="PAS domain"/>
    <property type="match status" value="1"/>
</dbReference>
<evidence type="ECO:0000256" key="4">
    <source>
        <dbReference type="ARBA" id="ARBA00023163"/>
    </source>
</evidence>
<feature type="domain" description="Sigma-54 factor interaction" evidence="5">
    <location>
        <begin position="249"/>
        <end position="434"/>
    </location>
</feature>
<dbReference type="GO" id="GO:0006355">
    <property type="term" value="P:regulation of DNA-templated transcription"/>
    <property type="evidence" value="ECO:0007669"/>
    <property type="project" value="InterPro"/>
</dbReference>
<dbReference type="GO" id="GO:0005524">
    <property type="term" value="F:ATP binding"/>
    <property type="evidence" value="ECO:0007669"/>
    <property type="project" value="UniProtKB-KW"/>
</dbReference>
<protein>
    <submittedName>
        <fullName evidence="6">Transcriptional regulator with PAS, ATPase and Fis domain</fullName>
    </submittedName>
</protein>
<dbReference type="InterPro" id="IPR058031">
    <property type="entry name" value="AAA_lid_NorR"/>
</dbReference>
<dbReference type="PANTHER" id="PTHR32071">
    <property type="entry name" value="TRANSCRIPTIONAL REGULATORY PROTEIN"/>
    <property type="match status" value="1"/>
</dbReference>
<evidence type="ECO:0000256" key="2">
    <source>
        <dbReference type="ARBA" id="ARBA00022840"/>
    </source>
</evidence>
<dbReference type="Gene3D" id="1.10.8.60">
    <property type="match status" value="1"/>
</dbReference>
<evidence type="ECO:0000313" key="7">
    <source>
        <dbReference type="Proteomes" id="UP000572212"/>
    </source>
</evidence>
<keyword evidence="4" id="KW-0804">Transcription</keyword>
<evidence type="ECO:0000259" key="5">
    <source>
        <dbReference type="PROSITE" id="PS50045"/>
    </source>
</evidence>
<dbReference type="Pfam" id="PF00158">
    <property type="entry name" value="Sigma54_activat"/>
    <property type="match status" value="1"/>
</dbReference>
<dbReference type="InterPro" id="IPR027417">
    <property type="entry name" value="P-loop_NTPase"/>
</dbReference>
<dbReference type="CDD" id="cd00009">
    <property type="entry name" value="AAA"/>
    <property type="match status" value="1"/>
</dbReference>
<keyword evidence="2" id="KW-0067">ATP-binding</keyword>
<dbReference type="PANTHER" id="PTHR32071:SF121">
    <property type="entry name" value="SIGMA L-DEPENDENT TRANSCRIPTIONAL REGULATOR YQIR-RELATED"/>
    <property type="match status" value="1"/>
</dbReference>
<dbReference type="Gene3D" id="3.40.50.300">
    <property type="entry name" value="P-loop containing nucleotide triphosphate hydrolases"/>
    <property type="match status" value="1"/>
</dbReference>
<evidence type="ECO:0000313" key="6">
    <source>
        <dbReference type="EMBL" id="MBB6511738.1"/>
    </source>
</evidence>
<dbReference type="SUPFAM" id="SSF46689">
    <property type="entry name" value="Homeodomain-like"/>
    <property type="match status" value="1"/>
</dbReference>
<dbReference type="InterPro" id="IPR009057">
    <property type="entry name" value="Homeodomain-like_sf"/>
</dbReference>
<accession>A0A841RLZ1</accession>
<dbReference type="SUPFAM" id="SSF52540">
    <property type="entry name" value="P-loop containing nucleoside triphosphate hydrolases"/>
    <property type="match status" value="1"/>
</dbReference>
<name>A0A841RLZ1_9BACI</name>
<dbReference type="Gene3D" id="1.10.10.60">
    <property type="entry name" value="Homeodomain-like"/>
    <property type="match status" value="1"/>
</dbReference>